<evidence type="ECO:0000313" key="2">
    <source>
        <dbReference type="Proteomes" id="UP001319921"/>
    </source>
</evidence>
<accession>A0AAQ4CUG8</accession>
<dbReference type="AlphaFoldDB" id="A0AAQ4CUG8"/>
<organism evidence="1 2">
    <name type="scientific">Saccharolobus caldissimus</name>
    <dbReference type="NCBI Taxonomy" id="1702097"/>
    <lineage>
        <taxon>Archaea</taxon>
        <taxon>Thermoproteota</taxon>
        <taxon>Thermoprotei</taxon>
        <taxon>Sulfolobales</taxon>
        <taxon>Sulfolobaceae</taxon>
        <taxon>Saccharolobus</taxon>
    </lineage>
</organism>
<dbReference type="EMBL" id="AP025226">
    <property type="protein sequence ID" value="BDB99449.1"/>
    <property type="molecule type" value="Genomic_DNA"/>
</dbReference>
<dbReference type="KEGG" id="scas:SACC_24660"/>
<gene>
    <name evidence="1" type="ORF">SACC_24660</name>
</gene>
<name>A0AAQ4CUG8_9CREN</name>
<dbReference type="Proteomes" id="UP001319921">
    <property type="component" value="Chromosome"/>
</dbReference>
<sequence>MKNYGYIIIFDISEYVHLNELSVYLIYKQLINNEI</sequence>
<keyword evidence="2" id="KW-1185">Reference proteome</keyword>
<protein>
    <submittedName>
        <fullName evidence="1">Uncharacterized protein</fullName>
    </submittedName>
</protein>
<reference evidence="1 2" key="1">
    <citation type="journal article" date="2022" name="Microbiol. Resour. Announc.">
        <title>Complete Genome Sequence of the Hyperthermophilic and Acidophilic Archaeon Saccharolobus caldissimus Strain HS-3T.</title>
        <authorList>
            <person name="Sakai H.D."/>
            <person name="Kurosawa N."/>
        </authorList>
    </citation>
    <scope>NUCLEOTIDE SEQUENCE [LARGE SCALE GENOMIC DNA]</scope>
    <source>
        <strain evidence="1 2">JCM32116</strain>
    </source>
</reference>
<evidence type="ECO:0000313" key="1">
    <source>
        <dbReference type="EMBL" id="BDB99449.1"/>
    </source>
</evidence>
<proteinExistence type="predicted"/>